<keyword evidence="2 3" id="KW-0663">Pyridoxal phosphate</keyword>
<dbReference type="AlphaFoldDB" id="G7J584"/>
<protein>
    <recommendedName>
        <fullName evidence="3">Arginine decarboxylase</fullName>
        <ecNumber evidence="3">4.1.1.19</ecNumber>
    </recommendedName>
</protein>
<dbReference type="HOGENOM" id="CLU_1176942_0_0_1"/>
<dbReference type="InterPro" id="IPR002985">
    <property type="entry name" value="Arg_decrbxlase"/>
</dbReference>
<evidence type="ECO:0000313" key="6">
    <source>
        <dbReference type="Proteomes" id="UP000002051"/>
    </source>
</evidence>
<evidence type="ECO:0000313" key="4">
    <source>
        <dbReference type="EMBL" id="AES74012.1"/>
    </source>
</evidence>
<dbReference type="EnsemblPlants" id="AES74012">
    <property type="protein sequence ID" value="AES74012"/>
    <property type="gene ID" value="MTR_3g113910"/>
</dbReference>
<dbReference type="SUPFAM" id="SSF51419">
    <property type="entry name" value="PLP-binding barrel"/>
    <property type="match status" value="1"/>
</dbReference>
<reference evidence="4 6" key="1">
    <citation type="journal article" date="2011" name="Nature">
        <title>The Medicago genome provides insight into the evolution of rhizobial symbioses.</title>
        <authorList>
            <person name="Young N.D."/>
            <person name="Debelle F."/>
            <person name="Oldroyd G.E."/>
            <person name="Geurts R."/>
            <person name="Cannon S.B."/>
            <person name="Udvardi M.K."/>
            <person name="Benedito V.A."/>
            <person name="Mayer K.F."/>
            <person name="Gouzy J."/>
            <person name="Schoof H."/>
            <person name="Van de Peer Y."/>
            <person name="Proost S."/>
            <person name="Cook D.R."/>
            <person name="Meyers B.C."/>
            <person name="Spannagl M."/>
            <person name="Cheung F."/>
            <person name="De Mita S."/>
            <person name="Krishnakumar V."/>
            <person name="Gundlach H."/>
            <person name="Zhou S."/>
            <person name="Mudge J."/>
            <person name="Bharti A.K."/>
            <person name="Murray J.D."/>
            <person name="Naoumkina M.A."/>
            <person name="Rosen B."/>
            <person name="Silverstein K.A."/>
            <person name="Tang H."/>
            <person name="Rombauts S."/>
            <person name="Zhao P.X."/>
            <person name="Zhou P."/>
            <person name="Barbe V."/>
            <person name="Bardou P."/>
            <person name="Bechner M."/>
            <person name="Bellec A."/>
            <person name="Berger A."/>
            <person name="Berges H."/>
            <person name="Bidwell S."/>
            <person name="Bisseling T."/>
            <person name="Choisne N."/>
            <person name="Couloux A."/>
            <person name="Denny R."/>
            <person name="Deshpande S."/>
            <person name="Dai X."/>
            <person name="Doyle J.J."/>
            <person name="Dudez A.M."/>
            <person name="Farmer A.D."/>
            <person name="Fouteau S."/>
            <person name="Franken C."/>
            <person name="Gibelin C."/>
            <person name="Gish J."/>
            <person name="Goldstein S."/>
            <person name="Gonzalez A.J."/>
            <person name="Green P.J."/>
            <person name="Hallab A."/>
            <person name="Hartog M."/>
            <person name="Hua A."/>
            <person name="Humphray S.J."/>
            <person name="Jeong D.H."/>
            <person name="Jing Y."/>
            <person name="Jocker A."/>
            <person name="Kenton S.M."/>
            <person name="Kim D.J."/>
            <person name="Klee K."/>
            <person name="Lai H."/>
            <person name="Lang C."/>
            <person name="Lin S."/>
            <person name="Macmil S.L."/>
            <person name="Magdelenat G."/>
            <person name="Matthews L."/>
            <person name="McCorrison J."/>
            <person name="Monaghan E.L."/>
            <person name="Mun J.H."/>
            <person name="Najar F.Z."/>
            <person name="Nicholson C."/>
            <person name="Noirot C."/>
            <person name="O'Bleness M."/>
            <person name="Paule C.R."/>
            <person name="Poulain J."/>
            <person name="Prion F."/>
            <person name="Qin B."/>
            <person name="Qu C."/>
            <person name="Retzel E.F."/>
            <person name="Riddle C."/>
            <person name="Sallet E."/>
            <person name="Samain S."/>
            <person name="Samson N."/>
            <person name="Sanders I."/>
            <person name="Saurat O."/>
            <person name="Scarpelli C."/>
            <person name="Schiex T."/>
            <person name="Segurens B."/>
            <person name="Severin A.J."/>
            <person name="Sherrier D.J."/>
            <person name="Shi R."/>
            <person name="Sims S."/>
            <person name="Singer S.R."/>
            <person name="Sinharoy S."/>
            <person name="Sterck L."/>
            <person name="Viollet A."/>
            <person name="Wang B.B."/>
            <person name="Wang K."/>
            <person name="Wang M."/>
            <person name="Wang X."/>
            <person name="Warfsmann J."/>
            <person name="Weissenbach J."/>
            <person name="White D.D."/>
            <person name="White J.D."/>
            <person name="Wiley G.B."/>
            <person name="Wincker P."/>
            <person name="Xing Y."/>
            <person name="Yang L."/>
            <person name="Yao Z."/>
            <person name="Ying F."/>
            <person name="Zhai J."/>
            <person name="Zhou L."/>
            <person name="Zuber A."/>
            <person name="Denarie J."/>
            <person name="Dixon R.A."/>
            <person name="May G.D."/>
            <person name="Schwartz D.C."/>
            <person name="Rogers J."/>
            <person name="Quetier F."/>
            <person name="Town C.D."/>
            <person name="Roe B.A."/>
        </authorList>
    </citation>
    <scope>NUCLEOTIDE SEQUENCE [LARGE SCALE GENOMIC DNA]</scope>
    <source>
        <strain evidence="4">A17</strain>
        <strain evidence="5 6">cv. Jemalong A17</strain>
    </source>
</reference>
<gene>
    <name evidence="4" type="ordered locus">MTR_3g113910</name>
</gene>
<dbReference type="InterPro" id="IPR029066">
    <property type="entry name" value="PLP-binding_barrel"/>
</dbReference>
<dbReference type="UniPathway" id="UPA00186">
    <property type="reaction ID" value="UER00284"/>
</dbReference>
<dbReference type="PANTHER" id="PTHR43295:SF1">
    <property type="entry name" value="ARGININE DECARBOXYLASE 1, CHLOROPLASTIC-RELATED"/>
    <property type="match status" value="1"/>
</dbReference>
<reference evidence="5" key="3">
    <citation type="submission" date="2015-04" db="UniProtKB">
        <authorList>
            <consortium name="EnsemblPlants"/>
        </authorList>
    </citation>
    <scope>IDENTIFICATION</scope>
    <source>
        <strain evidence="5">cv. Jemalong A17</strain>
    </source>
</reference>
<dbReference type="GO" id="GO:0006527">
    <property type="term" value="P:L-arginine catabolic process"/>
    <property type="evidence" value="ECO:0007669"/>
    <property type="project" value="InterPro"/>
</dbReference>
<keyword evidence="3" id="KW-0745">Spermidine biosynthesis</keyword>
<dbReference type="EC" id="4.1.1.19" evidence="3"/>
<evidence type="ECO:0000256" key="3">
    <source>
        <dbReference type="RuleBase" id="RU003740"/>
    </source>
</evidence>
<comment type="cofactor">
    <cofactor evidence="1 3">
        <name>pyridoxal 5'-phosphate</name>
        <dbReference type="ChEBI" id="CHEBI:597326"/>
    </cofactor>
</comment>
<dbReference type="Proteomes" id="UP000002051">
    <property type="component" value="Chromosome 3"/>
</dbReference>
<evidence type="ECO:0000256" key="1">
    <source>
        <dbReference type="ARBA" id="ARBA00001933"/>
    </source>
</evidence>
<name>G7J584_MEDTR</name>
<proteinExistence type="inferred from homology"/>
<comment type="pathway">
    <text evidence="3">Amine and polyamine biosynthesis; agmatine biosynthesis; agmatine from L-arginine: step 1/1.</text>
</comment>
<evidence type="ECO:0000256" key="2">
    <source>
        <dbReference type="ARBA" id="ARBA00022898"/>
    </source>
</evidence>
<evidence type="ECO:0000313" key="5">
    <source>
        <dbReference type="EnsemblPlants" id="AES74012"/>
    </source>
</evidence>
<comment type="catalytic activity">
    <reaction evidence="3">
        <text>L-arginine + H(+) = agmatine + CO2</text>
        <dbReference type="Rhea" id="RHEA:17641"/>
        <dbReference type="ChEBI" id="CHEBI:15378"/>
        <dbReference type="ChEBI" id="CHEBI:16526"/>
        <dbReference type="ChEBI" id="CHEBI:32682"/>
        <dbReference type="ChEBI" id="CHEBI:58145"/>
        <dbReference type="EC" id="4.1.1.19"/>
    </reaction>
</comment>
<dbReference type="GO" id="GO:0008792">
    <property type="term" value="F:arginine decarboxylase activity"/>
    <property type="evidence" value="ECO:0007669"/>
    <property type="project" value="UniProtKB-EC"/>
</dbReference>
<comment type="cofactor">
    <cofactor evidence="3">
        <name>Mg(2+)</name>
        <dbReference type="ChEBI" id="CHEBI:18420"/>
    </cofactor>
</comment>
<sequence length="236" mass="26480">MPHARVSEPELCYGCDYVAFYTSFSLARESLYLFFPKIASKTLQTALTNENHLLGSNPTRILQNKTILENGLKRLIPFGSNSPAYKRKPKPVKRQIQMELNFLKGGKSETPKLRPLFSSLLNGFVVPSKCNQDKFFVEDIVEFGWQFRLGLEAGSKPELLLALSCLCKGNREAFLVCNGFKDNLVGRKLALNGVIALEQEEELNMVVEISNKLYIRLELLADGVGEAAQIYLLLMG</sequence>
<comment type="similarity">
    <text evidence="3">Belongs to the Orn/Lys/Arg decarboxylase class-II family. SpeA subfamily.</text>
</comment>
<dbReference type="PANTHER" id="PTHR43295">
    <property type="entry name" value="ARGININE DECARBOXYLASE"/>
    <property type="match status" value="1"/>
</dbReference>
<organism evidence="4 6">
    <name type="scientific">Medicago truncatula</name>
    <name type="common">Barrel medic</name>
    <name type="synonym">Medicago tribuloides</name>
    <dbReference type="NCBI Taxonomy" id="3880"/>
    <lineage>
        <taxon>Eukaryota</taxon>
        <taxon>Viridiplantae</taxon>
        <taxon>Streptophyta</taxon>
        <taxon>Embryophyta</taxon>
        <taxon>Tracheophyta</taxon>
        <taxon>Spermatophyta</taxon>
        <taxon>Magnoliopsida</taxon>
        <taxon>eudicotyledons</taxon>
        <taxon>Gunneridae</taxon>
        <taxon>Pentapetalae</taxon>
        <taxon>rosids</taxon>
        <taxon>fabids</taxon>
        <taxon>Fabales</taxon>
        <taxon>Fabaceae</taxon>
        <taxon>Papilionoideae</taxon>
        <taxon>50 kb inversion clade</taxon>
        <taxon>NPAAA clade</taxon>
        <taxon>Hologalegina</taxon>
        <taxon>IRL clade</taxon>
        <taxon>Trifolieae</taxon>
        <taxon>Medicago</taxon>
    </lineage>
</organism>
<dbReference type="GO" id="GO:0008295">
    <property type="term" value="P:spermidine biosynthetic process"/>
    <property type="evidence" value="ECO:0007669"/>
    <property type="project" value="UniProtKB-KW"/>
</dbReference>
<dbReference type="EMBL" id="CM001219">
    <property type="protein sequence ID" value="AES74012.1"/>
    <property type="molecule type" value="Genomic_DNA"/>
</dbReference>
<keyword evidence="3" id="KW-0456">Lyase</keyword>
<dbReference type="STRING" id="3880.G7J584"/>
<keyword evidence="3" id="KW-0460">Magnesium</keyword>
<dbReference type="Gene3D" id="3.20.20.10">
    <property type="entry name" value="Alanine racemase"/>
    <property type="match status" value="1"/>
</dbReference>
<keyword evidence="3" id="KW-0210">Decarboxylase</keyword>
<keyword evidence="6" id="KW-1185">Reference proteome</keyword>
<dbReference type="eggNOG" id="ENOG502QTXD">
    <property type="taxonomic scope" value="Eukaryota"/>
</dbReference>
<dbReference type="PaxDb" id="3880-AES74012"/>
<accession>G7J584</accession>
<reference evidence="4 6" key="2">
    <citation type="journal article" date="2014" name="BMC Genomics">
        <title>An improved genome release (version Mt4.0) for the model legume Medicago truncatula.</title>
        <authorList>
            <person name="Tang H."/>
            <person name="Krishnakumar V."/>
            <person name="Bidwell S."/>
            <person name="Rosen B."/>
            <person name="Chan A."/>
            <person name="Zhou S."/>
            <person name="Gentzbittel L."/>
            <person name="Childs K.L."/>
            <person name="Yandell M."/>
            <person name="Gundlach H."/>
            <person name="Mayer K.F."/>
            <person name="Schwartz D.C."/>
            <person name="Town C.D."/>
        </authorList>
    </citation>
    <scope>GENOME REANNOTATION</scope>
    <source>
        <strain evidence="5 6">cv. Jemalong A17</strain>
    </source>
</reference>